<comment type="caution">
    <text evidence="3">The sequence shown here is derived from an EMBL/GenBank/DDBJ whole genome shotgun (WGS) entry which is preliminary data.</text>
</comment>
<dbReference type="SUPFAM" id="SSF51735">
    <property type="entry name" value="NAD(P)-binding Rossmann-fold domains"/>
    <property type="match status" value="1"/>
</dbReference>
<evidence type="ECO:0000256" key="1">
    <source>
        <dbReference type="ARBA" id="ARBA00006484"/>
    </source>
</evidence>
<dbReference type="Gene3D" id="3.40.50.720">
    <property type="entry name" value="NAD(P)-binding Rossmann-like Domain"/>
    <property type="match status" value="1"/>
</dbReference>
<organism evidence="3 4">
    <name type="scientific">Streptomyces millisiae</name>
    <dbReference type="NCBI Taxonomy" id="3075542"/>
    <lineage>
        <taxon>Bacteria</taxon>
        <taxon>Bacillati</taxon>
        <taxon>Actinomycetota</taxon>
        <taxon>Actinomycetes</taxon>
        <taxon>Kitasatosporales</taxon>
        <taxon>Streptomycetaceae</taxon>
        <taxon>Streptomyces</taxon>
    </lineage>
</organism>
<dbReference type="PANTHER" id="PTHR42760">
    <property type="entry name" value="SHORT-CHAIN DEHYDROGENASES/REDUCTASES FAMILY MEMBER"/>
    <property type="match status" value="1"/>
</dbReference>
<dbReference type="InterPro" id="IPR002347">
    <property type="entry name" value="SDR_fam"/>
</dbReference>
<keyword evidence="4" id="KW-1185">Reference proteome</keyword>
<evidence type="ECO:0000313" key="4">
    <source>
        <dbReference type="Proteomes" id="UP001183420"/>
    </source>
</evidence>
<dbReference type="PRINTS" id="PR00081">
    <property type="entry name" value="GDHRDH"/>
</dbReference>
<name>A0ABU2LXA4_9ACTN</name>
<dbReference type="Pfam" id="PF00106">
    <property type="entry name" value="adh_short"/>
    <property type="match status" value="1"/>
</dbReference>
<reference evidence="4" key="1">
    <citation type="submission" date="2023-07" db="EMBL/GenBank/DDBJ databases">
        <title>30 novel species of actinomycetes from the DSMZ collection.</title>
        <authorList>
            <person name="Nouioui I."/>
        </authorList>
    </citation>
    <scope>NUCLEOTIDE SEQUENCE [LARGE SCALE GENOMIC DNA]</scope>
    <source>
        <strain evidence="4">DSM 44918</strain>
    </source>
</reference>
<comment type="similarity">
    <text evidence="1 2">Belongs to the short-chain dehydrogenases/reductases (SDR) family.</text>
</comment>
<dbReference type="PRINTS" id="PR00080">
    <property type="entry name" value="SDRFAMILY"/>
</dbReference>
<protein>
    <submittedName>
        <fullName evidence="3">SDR family NAD(P)-dependent oxidoreductase</fullName>
    </submittedName>
</protein>
<dbReference type="PANTHER" id="PTHR42760:SF135">
    <property type="entry name" value="BLL7886 PROTEIN"/>
    <property type="match status" value="1"/>
</dbReference>
<dbReference type="InterPro" id="IPR036291">
    <property type="entry name" value="NAD(P)-bd_dom_sf"/>
</dbReference>
<evidence type="ECO:0000256" key="2">
    <source>
        <dbReference type="RuleBase" id="RU000363"/>
    </source>
</evidence>
<dbReference type="RefSeq" id="WP_311602252.1">
    <property type="nucleotide sequence ID" value="NZ_JAVREM010000049.1"/>
</dbReference>
<evidence type="ECO:0000313" key="3">
    <source>
        <dbReference type="EMBL" id="MDT0321903.1"/>
    </source>
</evidence>
<dbReference type="EMBL" id="JAVREM010000049">
    <property type="protein sequence ID" value="MDT0321903.1"/>
    <property type="molecule type" value="Genomic_DNA"/>
</dbReference>
<dbReference type="Proteomes" id="UP001183420">
    <property type="component" value="Unassembled WGS sequence"/>
</dbReference>
<gene>
    <name evidence="3" type="ORF">RNC47_26560</name>
</gene>
<sequence length="230" mass="24185">MALVTGANRGIGAAIARGLAERGLRVMLGSREEWAARAAAAELTAFGRTAMAHQLDVTDPASVARAVADTVTQFGRLDVLVNNAGVAVDRGQAAADPDFERVRATIDVNLLGAWRCCAAVIPEMRRHGYGRIVTLSSHLGTTTTMMAGGNVSYRVSKAGLNALTQILASELVGDGILVNAVSPGRTNTRMASGETDRTPEQAARTPIWLATLPDHGPTGGLWYDGKPLPW</sequence>
<accession>A0ABU2LXA4</accession>
<proteinExistence type="inferred from homology"/>